<feature type="chain" id="PRO_5040965848" evidence="2">
    <location>
        <begin position="19"/>
        <end position="179"/>
    </location>
</feature>
<dbReference type="AlphaFoldDB" id="A0A9W7X8V8"/>
<feature type="transmembrane region" description="Helical" evidence="1">
    <location>
        <begin position="111"/>
        <end position="133"/>
    </location>
</feature>
<evidence type="ECO:0000313" key="3">
    <source>
        <dbReference type="EMBL" id="KAJ1253934.1"/>
    </source>
</evidence>
<accession>A0A9W7X8V8</accession>
<feature type="transmembrane region" description="Helical" evidence="1">
    <location>
        <begin position="42"/>
        <end position="67"/>
    </location>
</feature>
<evidence type="ECO:0000313" key="4">
    <source>
        <dbReference type="Proteomes" id="UP001164776"/>
    </source>
</evidence>
<feature type="transmembrane region" description="Helical" evidence="1">
    <location>
        <begin position="79"/>
        <end position="99"/>
    </location>
</feature>
<dbReference type="OrthoDB" id="10495257at2759"/>
<name>A0A9W7X8V8_9POAL</name>
<proteinExistence type="predicted"/>
<feature type="transmembrane region" description="Helical" evidence="1">
    <location>
        <begin position="154"/>
        <end position="176"/>
    </location>
</feature>
<keyword evidence="2" id="KW-0732">Signal</keyword>
<keyword evidence="1" id="KW-0812">Transmembrane</keyword>
<reference evidence="3 4" key="1">
    <citation type="submission" date="2022-10" db="EMBL/GenBank/DDBJ databases">
        <title>WGS assembly of Paspalum vaginatum 540-79.</title>
        <authorList>
            <person name="Sun G."/>
            <person name="Wase N."/>
            <person name="Shu S."/>
            <person name="Jenkins J."/>
            <person name="Zhou B."/>
            <person name="Torres-Rodriguez J."/>
            <person name="Chen C."/>
            <person name="Sandor L."/>
            <person name="Plott C."/>
            <person name="Yoshinga Y."/>
            <person name="Daum C."/>
            <person name="Qi P."/>
            <person name="Barry K."/>
            <person name="Lipzen A."/>
            <person name="Berry L."/>
            <person name="Pedersen C."/>
            <person name="Gottilla T."/>
            <person name="Foltz A."/>
            <person name="Yu H."/>
            <person name="O'Malley R."/>
            <person name="Zhang C."/>
            <person name="Devos K."/>
            <person name="Sigmon B."/>
            <person name="Yu B."/>
            <person name="Obata T."/>
            <person name="Schmutz J."/>
            <person name="Schnable J."/>
        </authorList>
    </citation>
    <scope>NUCLEOTIDE SEQUENCE [LARGE SCALE GENOMIC DNA]</scope>
    <source>
        <strain evidence="4">cv. 540-79</strain>
    </source>
</reference>
<protein>
    <submittedName>
        <fullName evidence="3">Uncharacterized protein</fullName>
    </submittedName>
</protein>
<keyword evidence="1" id="KW-0472">Membrane</keyword>
<sequence>MASAFAVPFSLLCLAITALELFYFLDQQPGGGRTPTPAQASLLHSAAEVMPPLAALSIAIACMYHRLMSHAAGAGNRRLSGPVFLVLCVSIGALEYILFVRDAGGLAALRALPAAAAGAFFVGMTTLFVVAHVRAGGGGDAVAGDGPVQGPVRLLTKVALEVAAALALLMVVALYGCAK</sequence>
<feature type="signal peptide" evidence="2">
    <location>
        <begin position="1"/>
        <end position="18"/>
    </location>
</feature>
<evidence type="ECO:0000256" key="1">
    <source>
        <dbReference type="SAM" id="Phobius"/>
    </source>
</evidence>
<dbReference type="EMBL" id="MU630493">
    <property type="protein sequence ID" value="KAJ1253934.1"/>
    <property type="molecule type" value="Genomic_DNA"/>
</dbReference>
<organism evidence="3 4">
    <name type="scientific">Paspalum vaginatum</name>
    <name type="common">seashore paspalum</name>
    <dbReference type="NCBI Taxonomy" id="158149"/>
    <lineage>
        <taxon>Eukaryota</taxon>
        <taxon>Viridiplantae</taxon>
        <taxon>Streptophyta</taxon>
        <taxon>Embryophyta</taxon>
        <taxon>Tracheophyta</taxon>
        <taxon>Spermatophyta</taxon>
        <taxon>Magnoliopsida</taxon>
        <taxon>Liliopsida</taxon>
        <taxon>Poales</taxon>
        <taxon>Poaceae</taxon>
        <taxon>PACMAD clade</taxon>
        <taxon>Panicoideae</taxon>
        <taxon>Andropogonodae</taxon>
        <taxon>Paspaleae</taxon>
        <taxon>Paspalinae</taxon>
        <taxon>Paspalum</taxon>
    </lineage>
</organism>
<comment type="caution">
    <text evidence="3">The sequence shown here is derived from an EMBL/GenBank/DDBJ whole genome shotgun (WGS) entry which is preliminary data.</text>
</comment>
<dbReference type="Proteomes" id="UP001164776">
    <property type="component" value="Unassembled WGS sequence"/>
</dbReference>
<keyword evidence="4" id="KW-1185">Reference proteome</keyword>
<evidence type="ECO:0000256" key="2">
    <source>
        <dbReference type="SAM" id="SignalP"/>
    </source>
</evidence>
<gene>
    <name evidence="3" type="ORF">BS78_K150900</name>
</gene>
<keyword evidence="1" id="KW-1133">Transmembrane helix</keyword>